<dbReference type="CDD" id="cd07341">
    <property type="entry name" value="M56_BlaR1_MecR1_like"/>
    <property type="match status" value="1"/>
</dbReference>
<evidence type="ECO:0000256" key="1">
    <source>
        <dbReference type="SAM" id="Phobius"/>
    </source>
</evidence>
<protein>
    <recommendedName>
        <fullName evidence="2">Peptidase M56 domain-containing protein</fullName>
    </recommendedName>
</protein>
<evidence type="ECO:0000259" key="2">
    <source>
        <dbReference type="Pfam" id="PF05569"/>
    </source>
</evidence>
<keyword evidence="4" id="KW-1185">Reference proteome</keyword>
<name>A0AAU9DLS9_9LACO</name>
<evidence type="ECO:0000313" key="4">
    <source>
        <dbReference type="Proteomes" id="UP001321804"/>
    </source>
</evidence>
<dbReference type="Proteomes" id="UP001321804">
    <property type="component" value="Chromosome"/>
</dbReference>
<organism evidence="3 4">
    <name type="scientific">Xylocopilactobacillus apis</name>
    <dbReference type="NCBI Taxonomy" id="2932183"/>
    <lineage>
        <taxon>Bacteria</taxon>
        <taxon>Bacillati</taxon>
        <taxon>Bacillota</taxon>
        <taxon>Bacilli</taxon>
        <taxon>Lactobacillales</taxon>
        <taxon>Lactobacillaceae</taxon>
        <taxon>Xylocopilactobacillus</taxon>
    </lineage>
</organism>
<dbReference type="Pfam" id="PF05569">
    <property type="entry name" value="Peptidase_M56"/>
    <property type="match status" value="1"/>
</dbReference>
<dbReference type="EMBL" id="AP026801">
    <property type="protein sequence ID" value="BDR55793.1"/>
    <property type="molecule type" value="Genomic_DNA"/>
</dbReference>
<sequence length="280" mass="33233">MATRLFYDNYRVKRIFKATLIEARPDFLAAKIQKWIPDNVKVYVTPLKISPCMNGIFQSSIILPTKKYSYTEQKFIVQHELLHINNLDNLKKFIVELLVCFYWWFPLIYLFRRQVNLILDLRVDYQIVNNKSRQYYLDYVKCLIGIAEFIKDRTMNKNNLFSSNFVIVPDSNLNHRIKFLQQDYKIKVTSLWIKLFVIALPLIVTSIIIEPTFVDFQQINCRAIFSDRSELYILKNKGQYYLIKDGQKIGKIKDISKNSSQVKNLSIIKSEKSVENFKKK</sequence>
<dbReference type="AlphaFoldDB" id="A0AAU9DLS9"/>
<feature type="transmembrane region" description="Helical" evidence="1">
    <location>
        <begin position="191"/>
        <end position="209"/>
    </location>
</feature>
<evidence type="ECO:0000313" key="3">
    <source>
        <dbReference type="EMBL" id="BDR55793.1"/>
    </source>
</evidence>
<dbReference type="InterPro" id="IPR008756">
    <property type="entry name" value="Peptidase_M56"/>
</dbReference>
<proteinExistence type="predicted"/>
<dbReference type="KEGG" id="xak:KIMC2_03550"/>
<feature type="transmembrane region" description="Helical" evidence="1">
    <location>
        <begin position="93"/>
        <end position="111"/>
    </location>
</feature>
<accession>A0AAU9DLS9</accession>
<keyword evidence="1" id="KW-1133">Transmembrane helix</keyword>
<reference evidence="3 4" key="1">
    <citation type="journal article" date="2023" name="Microbiol. Spectr.">
        <title>Symbiosis of Carpenter Bees with Uncharacterized Lactic Acid Bacteria Showing NAD Auxotrophy.</title>
        <authorList>
            <person name="Kawasaki S."/>
            <person name="Ozawa K."/>
            <person name="Mori T."/>
            <person name="Yamamoto A."/>
            <person name="Ito M."/>
            <person name="Ohkuma M."/>
            <person name="Sakamoto M."/>
            <person name="Matsutani M."/>
        </authorList>
    </citation>
    <scope>NUCLEOTIDE SEQUENCE [LARGE SCALE GENOMIC DNA]</scope>
    <source>
        <strain evidence="3 4">KimC2</strain>
    </source>
</reference>
<dbReference type="InterPro" id="IPR052173">
    <property type="entry name" value="Beta-lactam_resp_regulator"/>
</dbReference>
<dbReference type="PANTHER" id="PTHR34978:SF3">
    <property type="entry name" value="SLR0241 PROTEIN"/>
    <property type="match status" value="1"/>
</dbReference>
<keyword evidence="1" id="KW-0472">Membrane</keyword>
<dbReference type="PANTHER" id="PTHR34978">
    <property type="entry name" value="POSSIBLE SENSOR-TRANSDUCER PROTEIN BLAR"/>
    <property type="match status" value="1"/>
</dbReference>
<keyword evidence="1" id="KW-0812">Transmembrane</keyword>
<feature type="domain" description="Peptidase M56" evidence="2">
    <location>
        <begin position="29"/>
        <end position="179"/>
    </location>
</feature>
<gene>
    <name evidence="3" type="ORF">KIMC2_03550</name>
</gene>